<dbReference type="RefSeq" id="XP_008621348.1">
    <property type="nucleotide sequence ID" value="XM_008623126.1"/>
</dbReference>
<dbReference type="STRING" id="1156394.T0PSJ4"/>
<keyword evidence="2" id="KW-0472">Membrane</keyword>
<dbReference type="InParanoid" id="T0PSJ4"/>
<dbReference type="Pfam" id="PF00168">
    <property type="entry name" value="C2"/>
    <property type="match status" value="1"/>
</dbReference>
<evidence type="ECO:0000313" key="4">
    <source>
        <dbReference type="EMBL" id="EQC25231.1"/>
    </source>
</evidence>
<dbReference type="InterPro" id="IPR000008">
    <property type="entry name" value="C2_dom"/>
</dbReference>
<dbReference type="eggNOG" id="ENOG502SKNQ">
    <property type="taxonomic scope" value="Eukaryota"/>
</dbReference>
<dbReference type="GeneID" id="19957629"/>
<dbReference type="PROSITE" id="PS50096">
    <property type="entry name" value="IQ"/>
    <property type="match status" value="2"/>
</dbReference>
<dbReference type="VEuPathDB" id="FungiDB:SDRG_16902"/>
<feature type="compositionally biased region" description="Basic and acidic residues" evidence="1">
    <location>
        <begin position="599"/>
        <end position="611"/>
    </location>
</feature>
<organism evidence="4 5">
    <name type="scientific">Saprolegnia diclina (strain VS20)</name>
    <dbReference type="NCBI Taxonomy" id="1156394"/>
    <lineage>
        <taxon>Eukaryota</taxon>
        <taxon>Sar</taxon>
        <taxon>Stramenopiles</taxon>
        <taxon>Oomycota</taxon>
        <taxon>Saprolegniomycetes</taxon>
        <taxon>Saprolegniales</taxon>
        <taxon>Saprolegniaceae</taxon>
        <taxon>Saprolegnia</taxon>
    </lineage>
</organism>
<keyword evidence="5" id="KW-1185">Reference proteome</keyword>
<dbReference type="CDD" id="cd00030">
    <property type="entry name" value="C2"/>
    <property type="match status" value="1"/>
</dbReference>
<feature type="region of interest" description="Disordered" evidence="1">
    <location>
        <begin position="558"/>
        <end position="577"/>
    </location>
</feature>
<dbReference type="CDD" id="cd00173">
    <property type="entry name" value="SH2"/>
    <property type="match status" value="1"/>
</dbReference>
<dbReference type="OrthoDB" id="73919at2759"/>
<feature type="region of interest" description="Disordered" evidence="1">
    <location>
        <begin position="1664"/>
        <end position="1684"/>
    </location>
</feature>
<dbReference type="EMBL" id="JH767292">
    <property type="protein sequence ID" value="EQC25231.1"/>
    <property type="molecule type" value="Genomic_DNA"/>
</dbReference>
<dbReference type="Proteomes" id="UP000030762">
    <property type="component" value="Unassembled WGS sequence"/>
</dbReference>
<feature type="compositionally biased region" description="Basic residues" evidence="1">
    <location>
        <begin position="2105"/>
        <end position="2120"/>
    </location>
</feature>
<evidence type="ECO:0000256" key="1">
    <source>
        <dbReference type="SAM" id="MobiDB-lite"/>
    </source>
</evidence>
<gene>
    <name evidence="4" type="ORF">SDRG_16902</name>
</gene>
<feature type="region of interest" description="Disordered" evidence="1">
    <location>
        <begin position="1708"/>
        <end position="1739"/>
    </location>
</feature>
<accession>T0PSJ4</accession>
<feature type="compositionally biased region" description="Basic residues" evidence="1">
    <location>
        <begin position="1"/>
        <end position="19"/>
    </location>
</feature>
<dbReference type="InterPro" id="IPR036860">
    <property type="entry name" value="SH2_dom_sf"/>
</dbReference>
<reference evidence="4 5" key="1">
    <citation type="submission" date="2012-04" db="EMBL/GenBank/DDBJ databases">
        <title>The Genome Sequence of Saprolegnia declina VS20.</title>
        <authorList>
            <consortium name="The Broad Institute Genome Sequencing Platform"/>
            <person name="Russ C."/>
            <person name="Nusbaum C."/>
            <person name="Tyler B."/>
            <person name="van West P."/>
            <person name="Dieguez-Uribeondo J."/>
            <person name="de Bruijn I."/>
            <person name="Tripathy S."/>
            <person name="Jiang R."/>
            <person name="Young S.K."/>
            <person name="Zeng Q."/>
            <person name="Gargeya S."/>
            <person name="Fitzgerald M."/>
            <person name="Haas B."/>
            <person name="Abouelleil A."/>
            <person name="Alvarado L."/>
            <person name="Arachchi H.M."/>
            <person name="Berlin A."/>
            <person name="Chapman S.B."/>
            <person name="Goldberg J."/>
            <person name="Griggs A."/>
            <person name="Gujja S."/>
            <person name="Hansen M."/>
            <person name="Howarth C."/>
            <person name="Imamovic A."/>
            <person name="Larimer J."/>
            <person name="McCowen C."/>
            <person name="Montmayeur A."/>
            <person name="Murphy C."/>
            <person name="Neiman D."/>
            <person name="Pearson M."/>
            <person name="Priest M."/>
            <person name="Roberts A."/>
            <person name="Saif S."/>
            <person name="Shea T."/>
            <person name="Sisk P."/>
            <person name="Sykes S."/>
            <person name="Wortman J."/>
            <person name="Nusbaum C."/>
            <person name="Birren B."/>
        </authorList>
    </citation>
    <scope>NUCLEOTIDE SEQUENCE [LARGE SCALE GENOMIC DNA]</scope>
    <source>
        <strain evidence="4 5">VS20</strain>
    </source>
</reference>
<evidence type="ECO:0000256" key="2">
    <source>
        <dbReference type="SAM" id="Phobius"/>
    </source>
</evidence>
<feature type="compositionally biased region" description="Acidic residues" evidence="1">
    <location>
        <begin position="1720"/>
        <end position="1739"/>
    </location>
</feature>
<feature type="compositionally biased region" description="Basic and acidic residues" evidence="1">
    <location>
        <begin position="558"/>
        <end position="568"/>
    </location>
</feature>
<keyword evidence="2" id="KW-1133">Transmembrane helix</keyword>
<feature type="region of interest" description="Disordered" evidence="1">
    <location>
        <begin position="2080"/>
        <end position="2120"/>
    </location>
</feature>
<dbReference type="SUPFAM" id="SSF49562">
    <property type="entry name" value="C2 domain (Calcium/lipid-binding domain, CaLB)"/>
    <property type="match status" value="1"/>
</dbReference>
<dbReference type="SMART" id="SM00239">
    <property type="entry name" value="C2"/>
    <property type="match status" value="1"/>
</dbReference>
<dbReference type="OMA" id="ARVTINM"/>
<evidence type="ECO:0000259" key="3">
    <source>
        <dbReference type="PROSITE" id="PS50004"/>
    </source>
</evidence>
<dbReference type="Gene3D" id="3.30.505.10">
    <property type="entry name" value="SH2 domain"/>
    <property type="match status" value="1"/>
</dbReference>
<feature type="domain" description="C2" evidence="3">
    <location>
        <begin position="1619"/>
        <end position="1811"/>
    </location>
</feature>
<dbReference type="Gene3D" id="2.60.40.150">
    <property type="entry name" value="C2 domain"/>
    <property type="match status" value="1"/>
</dbReference>
<feature type="region of interest" description="Disordered" evidence="1">
    <location>
        <begin position="589"/>
        <end position="667"/>
    </location>
</feature>
<protein>
    <recommendedName>
        <fullName evidence="3">C2 domain-containing protein</fullName>
    </recommendedName>
</protein>
<name>T0PSJ4_SAPDV</name>
<dbReference type="InterPro" id="IPR035892">
    <property type="entry name" value="C2_domain_sf"/>
</dbReference>
<feature type="transmembrane region" description="Helical" evidence="2">
    <location>
        <begin position="170"/>
        <end position="190"/>
    </location>
</feature>
<proteinExistence type="predicted"/>
<dbReference type="PROSITE" id="PS50004">
    <property type="entry name" value="C2"/>
    <property type="match status" value="1"/>
</dbReference>
<evidence type="ECO:0000313" key="5">
    <source>
        <dbReference type="Proteomes" id="UP000030762"/>
    </source>
</evidence>
<sequence>MDVGVHRRRRPSPTKRLRARLPPVASNNHPCLDDAPPDDDGDEVQITPIVVQLEPLPVYHNLLTYPLLVRAHTRAMHDAGFVQRSIERWQTRATRPEDAIVARAAVRGSAATAIQSIWRTHVAVHAKRDRVEALLTLQTTRANWVQRHRPSLLRQLQALHANVRLCDRKVVAPFGLLSAYYVLPVWLLQWQLHFHTGRRRGQFLRRPVQLTRFVTFAVDATTHLVHVLWRQLTHIAVLVLQCAQRSRWARDRAAYQRRVRARHQAATCLQCAWRQWAARNEARRRRRYVAARRVQCAWRCAAARRCAARLLFNRTSRLFIAALFPVVLASAAQKLLHAAAARIQRVQRGRAARSAFRQIALQNAVARWAQDPDRGHSLYAMQCYFDAALVFEQCFLSGHPGSPRFYTEWATSHFYVYEATGDVFNLDRAILAFEQLMPSETDANGFTWCCYCMHVQARFFRHEFEKALALGVDCLERAPVTLEKDWRASVLFVCAMVALEGKALERCAMYLETALALLPLTTCPELSLRFTLSQVYSLLADARAVEISTEEAERAKLAEKAAREKSPSTDDAVATPDTLTVDAVGVEESAAPTPAEGTDNPHDSKTTKDAAEMTNVGDSTEMTEVDDAASPEATRPASPQVNGGGATTAMNTTPEGTSRRLEPPIDAPLVNPWPAKAAHELATCFAITELRMGQGVYHGVLSDAAAEVLLHATPPGTFLVYRKKTASRYLYVKVKWPDETFTSMKIQFLAGAYSHAQVSVATDASLVGFLQQLPAAAGIDVTKGLRKAGPHPIFGPLFSSSTEWVASNQPWLEVAHSWDLQSAYVLSAFVAARAPSYRRHVALEIPKAIPKTGWHLPARKSSLVLRDEAETADAYLLLAKAARGLQRKMDSLVLVQQAAHLDPRHECIRRSYVSQISAVFEPALKKLQKLDRFVGYALNCDTYAVTSRGDPGREVLLLEALDREWFGPSAPPTFLRRLLRAHVRAYAIGPFDAVHLELAIRAADRLHNALCPARPGGSLPRVRVFGPSVPSKKLKSKSNAKMKLKASQMTTVTMPLAHLFEVAEVIYRVRRLPAAIDHLRLVVQRLRALPPNPMHLHMMQMTQIRLAFLYQQIHRMDLAIEAINHVQVLSAKVGTRPPPLLWPSRMSYHLSPEEAQFLRGMLRELAHEDGAHIDYAPLHSSLIERVKRSLLDEQRLRATAEYRGSHLQSLIVTVGESLHLPIASILHAHLRVVIKCEGVVAVTEESPSWESLEPNWEHQQVRLRVRSRHATALVRVLSRHMGRDTCLGLVAVPIESLLENGGLPPTAMTLRVPASVTLRRPNLYPTLVLGFQLTTLAPTRTAEADEARLLPFSLPDFLNLPFVWERFAHRFVSNGDSFLARPFLLQALRRHTPPYSLQTIRCMLSLARCEMDCKANPSALEWLQKAHAALVVLPQRDGALEDSAIALMTQCLSPDSLFRKQLLTAQEHPICHEYVRMRYSDGDYYVDKATGECLTEAPLGFEANPPAKPRLQRMVLFAPAMKQRIAGLRREMLARAAADPDQWSAIFDETHGRMFYISAVHALQTFKRPSAYVMVADEHTVYSVLLIQDLFRLRRLRARVRRLLRRAIRVVRIVVYMVTAEKARAEARRIRATKVPLNCIKVMIEYAEDLRAADRVSSDPFVTLDITTNGNGPRPRSRQTSVQPSTLTPIWNELFHIPYAWLQHEVDPPRKRPTHAKTAEDEEADDKDEDDDDDAPGDIDMDRVTKALAINLVENDASLHDDIDDERSLVLTVWDFDAPVYRTRAASREFLGLAVVPLDALDHGMPISAELTLRDEDGYLSPRPRGTLNMTVQWIAYCFPRSLRSVMLATWAIARLSRLLAITYAKRVVVAKPKPPLSDELQMLLELVDSTFHTALLKLADVIVMADQLQRLKHRLSDARKGQTTADEEKHIELRLQAVMRDQFGPKQRKLLDTKADLANCLKSFAKLTSGTIAEYIASVDATSSIAERVGLWLNELGLYDAKHARLSSWQATQDETAPQPITFDAIMTFVLDEKHTFVVWEAAVKGLVAEAFTGGSWSFDMTKELAVCRKIEDTLLATNGEARGPDDVSSSAGPAQREKLDARKAKRLQKLSKKAKSRQ</sequence>
<dbReference type="SUPFAM" id="SSF55550">
    <property type="entry name" value="SH2 domain"/>
    <property type="match status" value="1"/>
</dbReference>
<feature type="region of interest" description="Disordered" evidence="1">
    <location>
        <begin position="1"/>
        <end position="40"/>
    </location>
</feature>
<keyword evidence="2" id="KW-0812">Transmembrane</keyword>